<sequence length="359" mass="40515">MFEDIISRIDLYQLGIASLIFFIFLLLRKVFTTYIYKIVLKLSKKAPSDVFRQVLVSFERPLRAFFIVIGIFAALNYLPLPEVVDAGMIKLLRTVVIILIGVGLYELSSSSSQLFVRVGERFNIEVDQILLPFLSKLVRFALIAFIISIIASEWGYDVSGFVAGLGLGGLAFALAAQDSISNFFGGVIIITEKPFTLGDWIEAPSVEGIVEDITFRSTKVRTFAEGLVTVPNSTLANESITNWTKMGKRNITFDLGVTYDTPKEKLEGCVEKIKELLKTHEAIDQELIIVRFNHFHESSLNIFLYFFTKTTAWEEHLQVREEINLKILKILEDEGVSVAFPSRSIYLNDSRQQETGISE</sequence>
<dbReference type="RefSeq" id="WP_184662727.1">
    <property type="nucleotide sequence ID" value="NZ_JACHHB010000001.1"/>
</dbReference>
<evidence type="ECO:0000313" key="12">
    <source>
        <dbReference type="Proteomes" id="UP000551878"/>
    </source>
</evidence>
<dbReference type="InterPro" id="IPR006685">
    <property type="entry name" value="MscS_channel_2nd"/>
</dbReference>
<dbReference type="Pfam" id="PF00924">
    <property type="entry name" value="MS_channel_2nd"/>
    <property type="match status" value="1"/>
</dbReference>
<name>A0A840QLL6_9BACI</name>
<feature type="transmembrane region" description="Helical" evidence="7">
    <location>
        <begin position="12"/>
        <end position="36"/>
    </location>
</feature>
<gene>
    <name evidence="11" type="ORF">HNQ41_000398</name>
</gene>
<keyword evidence="6 7" id="KW-0472">Membrane</keyword>
<dbReference type="GO" id="GO:0055085">
    <property type="term" value="P:transmembrane transport"/>
    <property type="evidence" value="ECO:0007669"/>
    <property type="project" value="InterPro"/>
</dbReference>
<evidence type="ECO:0000313" key="11">
    <source>
        <dbReference type="EMBL" id="MBB5172258.1"/>
    </source>
</evidence>
<feature type="transmembrane region" description="Helical" evidence="7">
    <location>
        <begin position="158"/>
        <end position="176"/>
    </location>
</feature>
<reference evidence="11 12" key="1">
    <citation type="submission" date="2020-08" db="EMBL/GenBank/DDBJ databases">
        <title>Genomic Encyclopedia of Type Strains, Phase IV (KMG-IV): sequencing the most valuable type-strain genomes for metagenomic binning, comparative biology and taxonomic classification.</title>
        <authorList>
            <person name="Goeker M."/>
        </authorList>
    </citation>
    <scope>NUCLEOTIDE SEQUENCE [LARGE SCALE GENOMIC DNA]</scope>
    <source>
        <strain evidence="11 12">DSM 24696</strain>
    </source>
</reference>
<dbReference type="Gene3D" id="3.30.70.100">
    <property type="match status" value="1"/>
</dbReference>
<dbReference type="InterPro" id="IPR010920">
    <property type="entry name" value="LSM_dom_sf"/>
</dbReference>
<dbReference type="InterPro" id="IPR045042">
    <property type="entry name" value="YnaI-like"/>
</dbReference>
<dbReference type="GO" id="GO:0005886">
    <property type="term" value="C:plasma membrane"/>
    <property type="evidence" value="ECO:0007669"/>
    <property type="project" value="UniProtKB-SubCell"/>
</dbReference>
<dbReference type="Pfam" id="PF21088">
    <property type="entry name" value="MS_channel_1st"/>
    <property type="match status" value="1"/>
</dbReference>
<evidence type="ECO:0000256" key="5">
    <source>
        <dbReference type="ARBA" id="ARBA00022989"/>
    </source>
</evidence>
<evidence type="ECO:0000256" key="3">
    <source>
        <dbReference type="ARBA" id="ARBA00022475"/>
    </source>
</evidence>
<dbReference type="InterPro" id="IPR023408">
    <property type="entry name" value="MscS_beta-dom_sf"/>
</dbReference>
<dbReference type="InterPro" id="IPR011014">
    <property type="entry name" value="MscS_channel_TM-2"/>
</dbReference>
<dbReference type="Proteomes" id="UP000551878">
    <property type="component" value="Unassembled WGS sequence"/>
</dbReference>
<accession>A0A840QLL6</accession>
<dbReference type="PANTHER" id="PTHR43634:SF2">
    <property type="entry name" value="LOW CONDUCTANCE MECHANOSENSITIVE CHANNEL YNAI"/>
    <property type="match status" value="1"/>
</dbReference>
<feature type="transmembrane region" description="Helical" evidence="7">
    <location>
        <begin position="62"/>
        <end position="79"/>
    </location>
</feature>
<proteinExistence type="inferred from homology"/>
<dbReference type="PANTHER" id="PTHR43634">
    <property type="entry name" value="OW CONDUCTANCE MECHANOSENSITIVE CHANNEL"/>
    <property type="match status" value="1"/>
</dbReference>
<dbReference type="AlphaFoldDB" id="A0A840QLL6"/>
<dbReference type="Gene3D" id="2.30.30.60">
    <property type="match status" value="1"/>
</dbReference>
<comment type="caution">
    <text evidence="11">The sequence shown here is derived from an EMBL/GenBank/DDBJ whole genome shotgun (WGS) entry which is preliminary data.</text>
</comment>
<feature type="transmembrane region" description="Helical" evidence="7">
    <location>
        <begin position="91"/>
        <end position="108"/>
    </location>
</feature>
<evidence type="ECO:0000256" key="2">
    <source>
        <dbReference type="ARBA" id="ARBA00008017"/>
    </source>
</evidence>
<keyword evidence="4 7" id="KW-0812">Transmembrane</keyword>
<dbReference type="InterPro" id="IPR011066">
    <property type="entry name" value="MscS_channel_C_sf"/>
</dbReference>
<keyword evidence="5 7" id="KW-1133">Transmembrane helix</keyword>
<dbReference type="Pfam" id="PF21082">
    <property type="entry name" value="MS_channel_3rd"/>
    <property type="match status" value="1"/>
</dbReference>
<comment type="similarity">
    <text evidence="2">Belongs to the MscS (TC 1.A.23) family.</text>
</comment>
<dbReference type="InterPro" id="IPR049278">
    <property type="entry name" value="MS_channel_C"/>
</dbReference>
<dbReference type="Gene3D" id="1.10.287.1260">
    <property type="match status" value="1"/>
</dbReference>
<dbReference type="SUPFAM" id="SSF50182">
    <property type="entry name" value="Sm-like ribonucleoproteins"/>
    <property type="match status" value="1"/>
</dbReference>
<evidence type="ECO:0000259" key="9">
    <source>
        <dbReference type="Pfam" id="PF21082"/>
    </source>
</evidence>
<comment type="subcellular location">
    <subcellularLocation>
        <location evidence="1">Cell membrane</location>
        <topology evidence="1">Multi-pass membrane protein</topology>
    </subcellularLocation>
</comment>
<evidence type="ECO:0000259" key="8">
    <source>
        <dbReference type="Pfam" id="PF00924"/>
    </source>
</evidence>
<organism evidence="11 12">
    <name type="scientific">Texcoconibacillus texcoconensis</name>
    <dbReference type="NCBI Taxonomy" id="1095777"/>
    <lineage>
        <taxon>Bacteria</taxon>
        <taxon>Bacillati</taxon>
        <taxon>Bacillota</taxon>
        <taxon>Bacilli</taxon>
        <taxon>Bacillales</taxon>
        <taxon>Bacillaceae</taxon>
        <taxon>Texcoconibacillus</taxon>
    </lineage>
</organism>
<evidence type="ECO:0000256" key="1">
    <source>
        <dbReference type="ARBA" id="ARBA00004651"/>
    </source>
</evidence>
<evidence type="ECO:0000256" key="4">
    <source>
        <dbReference type="ARBA" id="ARBA00022692"/>
    </source>
</evidence>
<dbReference type="EMBL" id="JACHHB010000001">
    <property type="protein sequence ID" value="MBB5172258.1"/>
    <property type="molecule type" value="Genomic_DNA"/>
</dbReference>
<keyword evidence="12" id="KW-1185">Reference proteome</keyword>
<dbReference type="SUPFAM" id="SSF82689">
    <property type="entry name" value="Mechanosensitive channel protein MscS (YggB), C-terminal domain"/>
    <property type="match status" value="1"/>
</dbReference>
<evidence type="ECO:0000256" key="6">
    <source>
        <dbReference type="ARBA" id="ARBA00023136"/>
    </source>
</evidence>
<protein>
    <submittedName>
        <fullName evidence="11">MscS family membrane protein</fullName>
    </submittedName>
</protein>
<feature type="domain" description="Mechanosensitive ion channel MscS" evidence="8">
    <location>
        <begin position="178"/>
        <end position="245"/>
    </location>
</feature>
<evidence type="ECO:0000259" key="10">
    <source>
        <dbReference type="Pfam" id="PF21088"/>
    </source>
</evidence>
<feature type="transmembrane region" description="Helical" evidence="7">
    <location>
        <begin position="129"/>
        <end position="152"/>
    </location>
</feature>
<feature type="domain" description="Mechanosensitive ion channel MscS C-terminal" evidence="9">
    <location>
        <begin position="251"/>
        <end position="337"/>
    </location>
</feature>
<keyword evidence="3" id="KW-1003">Cell membrane</keyword>
<feature type="domain" description="Mechanosensitive ion channel transmembrane helices 2/3" evidence="10">
    <location>
        <begin position="136"/>
        <end position="177"/>
    </location>
</feature>
<dbReference type="InterPro" id="IPR049142">
    <property type="entry name" value="MS_channel_1st"/>
</dbReference>
<dbReference type="SUPFAM" id="SSF82861">
    <property type="entry name" value="Mechanosensitive channel protein MscS (YggB), transmembrane region"/>
    <property type="match status" value="1"/>
</dbReference>
<evidence type="ECO:0000256" key="7">
    <source>
        <dbReference type="SAM" id="Phobius"/>
    </source>
</evidence>